<organism evidence="1 2">
    <name type="scientific">Rhabditophanes sp. KR3021</name>
    <dbReference type="NCBI Taxonomy" id="114890"/>
    <lineage>
        <taxon>Eukaryota</taxon>
        <taxon>Metazoa</taxon>
        <taxon>Ecdysozoa</taxon>
        <taxon>Nematoda</taxon>
        <taxon>Chromadorea</taxon>
        <taxon>Rhabditida</taxon>
        <taxon>Tylenchina</taxon>
        <taxon>Panagrolaimomorpha</taxon>
        <taxon>Strongyloidoidea</taxon>
        <taxon>Alloionematidae</taxon>
        <taxon>Rhabditophanes</taxon>
    </lineage>
</organism>
<sequence length="1215" mass="139105">MNASYDCEASQALPVTQAPGFKQASTYLRNSSCVKNTSSGFKASTYVFMHSNTTGLIDPRIVSTVKSMETNHKYAKYDKLLKASFDKIRPHVQLMPKMTELSMRAFSRSEFEKKMNQPINPLEKENCDVLHMRFNLPYNKHEWFLYDQRVEQVPAMYLSHEKLRGSKFFFQEWKNIKAFLSKLEKPAVLIANHGVCFDFVVFLSEMLRHDLIDPNSELRIMDEFKQSIPGLYFIDSLFAFKDLEYYFTREVHKLSNMNESSNQDTKFDHVSKTFCSFAIKQRFGAFYDDQLMLISPDKPTERPHDMYHLQKTIFNTDLSLMRAAENTQMLLKICLAYGNGFVNYTDNNNEHGEHQLNSDYINGGPPDLVDQKELHDRMQRQQQDQDAETDDMLLMELEHLPREEAFAEIVMGEDGQMYIVTLEDAPEIDMNCISSIQVVTNEQQAVEHIVIIDEGLMYPPNEGPFFQIQENCYEEDFVPGQSRARTVMTRDDGSLEVVYIDEDCNYTANQLRRIEEDSPLNITSKSRRNRVEGSCHCPECGQSFINTARLERHLSVHQVFGSFQCPLCQKGYKYEYNLFYHWRKTCRDLHDIMDSEERRTCDVNQLRKVVETLASRKHKHLPEHSTTRGVQVYSSGNAYAALREASLHCVKGKIDCRACGIPVYPTHFARHLSLHKGDGLVDVRRNYDTKTGSSGFFCDLCGMSFKHHHNLIKHWRTNCPTIQTGFEEGYIDHFTMDNDNLKKMVTNLLKRVVSTTMLREMETEYSQLRNPNSIIGDVSFNGDILFHDHLFDPNAAEMYGEIDPATAKYSKDGTFATLFAANPPSSVQCPECFRSFASQQRLDRHMQGFHRGEGTHHCVLCGHRFKFDYSLLYHYRKSCQFSLIHVEQAVREQSSASELKKLVRELAVKIINDEPKMPSVPMKDVVEDESRIHREMMRFSLPNESHIPPPLTMQNKDLENSSACPVCLVKFFGERTLEMHMRNAHKSHFDASTTYSGASSSAKTKSIDQPEIITKRDGGAAAPVRRLTNNRDPDRPPSLENETVIKEDVIEGLDENTVVVYDNPPNVGGGQIIVTFDYVVKLMEEGCVQQDDQGQYVFVNGYSSADVIAANEELIETLNERAEGIEAANVLSSMSTIANEPSTSGLRSNEVILDNTYELVTSMENEPRPTAPVSRKRNRPNGPVRPITSPYIAEPGTRGTQLVEPPTSRQFKVRR</sequence>
<protein>
    <submittedName>
        <fullName evidence="2">C2H2-type domain-containing protein</fullName>
    </submittedName>
</protein>
<name>A0AC35TJD7_9BILA</name>
<accession>A0AC35TJD7</accession>
<dbReference type="Proteomes" id="UP000095286">
    <property type="component" value="Unplaced"/>
</dbReference>
<evidence type="ECO:0000313" key="1">
    <source>
        <dbReference type="Proteomes" id="UP000095286"/>
    </source>
</evidence>
<dbReference type="WBParaSite" id="RSKR_0000130400.1">
    <property type="protein sequence ID" value="RSKR_0000130400.1"/>
    <property type="gene ID" value="RSKR_0000130400"/>
</dbReference>
<proteinExistence type="predicted"/>
<reference evidence="2" key="1">
    <citation type="submission" date="2016-11" db="UniProtKB">
        <authorList>
            <consortium name="WormBaseParasite"/>
        </authorList>
    </citation>
    <scope>IDENTIFICATION</scope>
    <source>
        <strain evidence="2">KR3021</strain>
    </source>
</reference>
<evidence type="ECO:0000313" key="2">
    <source>
        <dbReference type="WBParaSite" id="RSKR_0000130400.1"/>
    </source>
</evidence>